<dbReference type="KEGG" id="dpp:DICPUDRAFT_147540"/>
<dbReference type="RefSeq" id="XP_003283786.1">
    <property type="nucleotide sequence ID" value="XM_003283738.1"/>
</dbReference>
<dbReference type="InParanoid" id="F0Z8R6"/>
<evidence type="ECO:0000313" key="2">
    <source>
        <dbReference type="Proteomes" id="UP000001064"/>
    </source>
</evidence>
<dbReference type="Proteomes" id="UP000001064">
    <property type="component" value="Unassembled WGS sequence"/>
</dbReference>
<dbReference type="GeneID" id="10509720"/>
<keyword evidence="2" id="KW-1185">Reference proteome</keyword>
<reference evidence="2" key="1">
    <citation type="journal article" date="2011" name="Genome Biol.">
        <title>Comparative genomics of the social amoebae Dictyostelium discoideum and Dictyostelium purpureum.</title>
        <authorList>
            <consortium name="US DOE Joint Genome Institute (JGI-PGF)"/>
            <person name="Sucgang R."/>
            <person name="Kuo A."/>
            <person name="Tian X."/>
            <person name="Salerno W."/>
            <person name="Parikh A."/>
            <person name="Feasley C.L."/>
            <person name="Dalin E."/>
            <person name="Tu H."/>
            <person name="Huang E."/>
            <person name="Barry K."/>
            <person name="Lindquist E."/>
            <person name="Shapiro H."/>
            <person name="Bruce D."/>
            <person name="Schmutz J."/>
            <person name="Salamov A."/>
            <person name="Fey P."/>
            <person name="Gaudet P."/>
            <person name="Anjard C."/>
            <person name="Babu M.M."/>
            <person name="Basu S."/>
            <person name="Bushmanova Y."/>
            <person name="van der Wel H."/>
            <person name="Katoh-Kurasawa M."/>
            <person name="Dinh C."/>
            <person name="Coutinho P.M."/>
            <person name="Saito T."/>
            <person name="Elias M."/>
            <person name="Schaap P."/>
            <person name="Kay R.R."/>
            <person name="Henrissat B."/>
            <person name="Eichinger L."/>
            <person name="Rivero F."/>
            <person name="Putnam N.H."/>
            <person name="West C.M."/>
            <person name="Loomis W.F."/>
            <person name="Chisholm R.L."/>
            <person name="Shaulsky G."/>
            <person name="Strassmann J.E."/>
            <person name="Queller D.C."/>
            <person name="Kuspa A."/>
            <person name="Grigoriev I.V."/>
        </authorList>
    </citation>
    <scope>NUCLEOTIDE SEQUENCE [LARGE SCALE GENOMIC DNA]</scope>
    <source>
        <strain evidence="2">QSDP1</strain>
    </source>
</reference>
<gene>
    <name evidence="1" type="ORF">DICPUDRAFT_147540</name>
</gene>
<name>F0Z8R6_DICPU</name>
<dbReference type="AlphaFoldDB" id="F0Z8R6"/>
<dbReference type="VEuPathDB" id="AmoebaDB:DICPUDRAFT_147540"/>
<proteinExistence type="predicted"/>
<sequence>MIDPSEILENYRKELTLTYDQFIAQHQVKENQIVNDVGYEKMIQLKRIDMNSDEHFFFKDNMMKIIYLTNNKLVGIIWSEFIQSIHKNDQGEIVGSRASKIANHIIYAKNGIAASIEGDNVIFIEFFPPQSLQEYLSGIYKKPLSFRR</sequence>
<protein>
    <submittedName>
        <fullName evidence="1">Uncharacterized protein</fullName>
    </submittedName>
</protein>
<dbReference type="EMBL" id="GL870953">
    <property type="protein sequence ID" value="EGC39677.1"/>
    <property type="molecule type" value="Genomic_DNA"/>
</dbReference>
<accession>F0Z8R6</accession>
<organism evidence="1 2">
    <name type="scientific">Dictyostelium purpureum</name>
    <name type="common">Slime mold</name>
    <dbReference type="NCBI Taxonomy" id="5786"/>
    <lineage>
        <taxon>Eukaryota</taxon>
        <taxon>Amoebozoa</taxon>
        <taxon>Evosea</taxon>
        <taxon>Eumycetozoa</taxon>
        <taxon>Dictyostelia</taxon>
        <taxon>Dictyosteliales</taxon>
        <taxon>Dictyosteliaceae</taxon>
        <taxon>Dictyostelium</taxon>
    </lineage>
</organism>
<evidence type="ECO:0000313" key="1">
    <source>
        <dbReference type="EMBL" id="EGC39677.1"/>
    </source>
</evidence>